<dbReference type="STRING" id="1121950.SAMN02745243_00617"/>
<accession>A0A1M6JEU5</accession>
<keyword evidence="2" id="KW-1185">Reference proteome</keyword>
<dbReference type="Proteomes" id="UP000184301">
    <property type="component" value="Unassembled WGS sequence"/>
</dbReference>
<sequence>MKRIISLLCAVAILGGITFVSGSKVIAADTDYVDGSYLTEQEESYGSSRNALTRGEFLSTGDCSISKAGRGRVYVYGSTTANSTVDYISVTMSVEQYNEKDNAWHQIDYWDTEKTNTYFVSTSKSIVVERGYYYRVHAMHYTKMNGVEGDFGDSVTDGIMIP</sequence>
<dbReference type="InterPro" id="IPR046145">
    <property type="entry name" value="DUF6147"/>
</dbReference>
<reference evidence="1 2" key="1">
    <citation type="submission" date="2016-11" db="EMBL/GenBank/DDBJ databases">
        <authorList>
            <person name="Jaros S."/>
            <person name="Januszkiewicz K."/>
            <person name="Wedrychowicz H."/>
        </authorList>
    </citation>
    <scope>NUCLEOTIDE SEQUENCE [LARGE SCALE GENOMIC DNA]</scope>
    <source>
        <strain evidence="1 2">DSM 15480</strain>
    </source>
</reference>
<dbReference type="OrthoDB" id="1957622at2"/>
<dbReference type="EMBL" id="FQZY01000009">
    <property type="protein sequence ID" value="SHJ45223.1"/>
    <property type="molecule type" value="Genomic_DNA"/>
</dbReference>
<dbReference type="AlphaFoldDB" id="A0A1M6JEU5"/>
<dbReference type="RefSeq" id="WP_073104856.1">
    <property type="nucleotide sequence ID" value="NZ_FQZY01000009.1"/>
</dbReference>
<dbReference type="Pfam" id="PF19644">
    <property type="entry name" value="DUF6147"/>
    <property type="match status" value="1"/>
</dbReference>
<gene>
    <name evidence="1" type="ORF">SAMN02745243_00617</name>
</gene>
<proteinExistence type="predicted"/>
<evidence type="ECO:0000313" key="2">
    <source>
        <dbReference type="Proteomes" id="UP000184301"/>
    </source>
</evidence>
<name>A0A1M6JEU5_9FIRM</name>
<organism evidence="1 2">
    <name type="scientific">Hespellia stercorisuis DSM 15480</name>
    <dbReference type="NCBI Taxonomy" id="1121950"/>
    <lineage>
        <taxon>Bacteria</taxon>
        <taxon>Bacillati</taxon>
        <taxon>Bacillota</taxon>
        <taxon>Clostridia</taxon>
        <taxon>Lachnospirales</taxon>
        <taxon>Lachnospiraceae</taxon>
        <taxon>Hespellia</taxon>
    </lineage>
</organism>
<evidence type="ECO:0000313" key="1">
    <source>
        <dbReference type="EMBL" id="SHJ45223.1"/>
    </source>
</evidence>
<protein>
    <submittedName>
        <fullName evidence="1">Uncharacterized protein</fullName>
    </submittedName>
</protein>